<evidence type="ECO:0000313" key="7">
    <source>
        <dbReference type="EMBL" id="PZR52064.1"/>
    </source>
</evidence>
<evidence type="ECO:0000256" key="3">
    <source>
        <dbReference type="ARBA" id="ARBA00023163"/>
    </source>
</evidence>
<feature type="DNA-binding region" description="H-T-H motif" evidence="4">
    <location>
        <begin position="43"/>
        <end position="62"/>
    </location>
</feature>
<dbReference type="GO" id="GO:0003677">
    <property type="term" value="F:DNA binding"/>
    <property type="evidence" value="ECO:0007669"/>
    <property type="project" value="UniProtKB-UniRule"/>
</dbReference>
<name>A0A2W5Y2Y8_9MICO</name>
<dbReference type="Proteomes" id="UP000248783">
    <property type="component" value="Unassembled WGS sequence"/>
</dbReference>
<evidence type="ECO:0000256" key="5">
    <source>
        <dbReference type="SAM" id="MobiDB-lite"/>
    </source>
</evidence>
<dbReference type="InterPro" id="IPR001647">
    <property type="entry name" value="HTH_TetR"/>
</dbReference>
<dbReference type="Pfam" id="PF00440">
    <property type="entry name" value="TetR_N"/>
    <property type="match status" value="1"/>
</dbReference>
<comment type="caution">
    <text evidence="7">The sequence shown here is derived from an EMBL/GenBank/DDBJ whole genome shotgun (WGS) entry which is preliminary data.</text>
</comment>
<dbReference type="InterPro" id="IPR009057">
    <property type="entry name" value="Homeodomain-like_sf"/>
</dbReference>
<reference evidence="7 8" key="1">
    <citation type="submission" date="2018-06" db="EMBL/GenBank/DDBJ databases">
        <title>Whole genome sequencing of a novel hydrocarbon degrading bacterial strain, PW21 isolated from oil contaminated produced water sample.</title>
        <authorList>
            <person name="Nagkirti P."/>
            <person name="Shaikh A."/>
            <person name="Gowdaman V."/>
            <person name="Engineer A.E."/>
            <person name="Dagar S."/>
            <person name="Dhakephalkar P.K."/>
        </authorList>
    </citation>
    <scope>NUCLEOTIDE SEQUENCE [LARGE SCALE GENOMIC DNA]</scope>
    <source>
        <strain evidence="7 8">PW21</strain>
    </source>
</reference>
<dbReference type="InterPro" id="IPR036271">
    <property type="entry name" value="Tet_transcr_reg_TetR-rel_C_sf"/>
</dbReference>
<feature type="region of interest" description="Disordered" evidence="5">
    <location>
        <begin position="1"/>
        <end position="21"/>
    </location>
</feature>
<dbReference type="SUPFAM" id="SSF48498">
    <property type="entry name" value="Tetracyclin repressor-like, C-terminal domain"/>
    <property type="match status" value="1"/>
</dbReference>
<accession>A0A2W5Y2Y8</accession>
<evidence type="ECO:0000256" key="4">
    <source>
        <dbReference type="PROSITE-ProRule" id="PRU00335"/>
    </source>
</evidence>
<evidence type="ECO:0000313" key="8">
    <source>
        <dbReference type="Proteomes" id="UP000248783"/>
    </source>
</evidence>
<dbReference type="SUPFAM" id="SSF46689">
    <property type="entry name" value="Homeodomain-like"/>
    <property type="match status" value="1"/>
</dbReference>
<organism evidence="7 8">
    <name type="scientific">Xylanimonas oleitrophica</name>
    <dbReference type="NCBI Taxonomy" id="2607479"/>
    <lineage>
        <taxon>Bacteria</taxon>
        <taxon>Bacillati</taxon>
        <taxon>Actinomycetota</taxon>
        <taxon>Actinomycetes</taxon>
        <taxon>Micrococcales</taxon>
        <taxon>Promicromonosporaceae</taxon>
        <taxon>Xylanimonas</taxon>
    </lineage>
</organism>
<evidence type="ECO:0000256" key="2">
    <source>
        <dbReference type="ARBA" id="ARBA00023125"/>
    </source>
</evidence>
<feature type="domain" description="HTH tetR-type" evidence="6">
    <location>
        <begin position="20"/>
        <end position="80"/>
    </location>
</feature>
<dbReference type="PRINTS" id="PR00455">
    <property type="entry name" value="HTHTETR"/>
</dbReference>
<evidence type="ECO:0000259" key="6">
    <source>
        <dbReference type="PROSITE" id="PS50977"/>
    </source>
</evidence>
<dbReference type="RefSeq" id="WP_111251823.1">
    <property type="nucleotide sequence ID" value="NZ_QKWH01000013.1"/>
</dbReference>
<keyword evidence="8" id="KW-1185">Reference proteome</keyword>
<keyword evidence="2 4" id="KW-0238">DNA-binding</keyword>
<proteinExistence type="predicted"/>
<evidence type="ECO:0000256" key="1">
    <source>
        <dbReference type="ARBA" id="ARBA00023015"/>
    </source>
</evidence>
<keyword evidence="1" id="KW-0805">Transcription regulation</keyword>
<dbReference type="Gene3D" id="1.10.357.10">
    <property type="entry name" value="Tetracycline Repressor, domain 2"/>
    <property type="match status" value="1"/>
</dbReference>
<gene>
    <name evidence="7" type="ORF">DNL40_13730</name>
</gene>
<dbReference type="PROSITE" id="PS50977">
    <property type="entry name" value="HTH_TETR_2"/>
    <property type="match status" value="1"/>
</dbReference>
<dbReference type="EMBL" id="QKWH01000013">
    <property type="protein sequence ID" value="PZR52064.1"/>
    <property type="molecule type" value="Genomic_DNA"/>
</dbReference>
<dbReference type="AlphaFoldDB" id="A0A2W5Y2Y8"/>
<dbReference type="PANTHER" id="PTHR47506">
    <property type="entry name" value="TRANSCRIPTIONAL REGULATORY PROTEIN"/>
    <property type="match status" value="1"/>
</dbReference>
<protein>
    <submittedName>
        <fullName evidence="7">TetR family transcriptional regulator</fullName>
    </submittedName>
</protein>
<keyword evidence="3" id="KW-0804">Transcription</keyword>
<dbReference type="PANTHER" id="PTHR47506:SF3">
    <property type="entry name" value="HTH-TYPE TRANSCRIPTIONAL REGULATOR LMRA"/>
    <property type="match status" value="1"/>
</dbReference>
<sequence length="202" mass="21773">MAAGVEPEAAQETAPKRSAGATRARILEATSRLFYSQGIRATSADRIIEEVGITKVTFYRHFRTKSDLVVAYLDQQASAEREWFERVRRAGDAVTSLHAIAAGIGTVSCSPGFRGCAFINAAAEFADPHDPVRAAVDHHRRWMLEEFAGISEDAGVRDAQEAARQLMILRDGAMVNGYLGAAESVTASLEAAFDSVLAASRT</sequence>